<dbReference type="Gene3D" id="1.10.3290.10">
    <property type="entry name" value="Fido-like domain"/>
    <property type="match status" value="1"/>
</dbReference>
<organism evidence="9 10">
    <name type="scientific">Rhizobium leguminosarum</name>
    <dbReference type="NCBI Taxonomy" id="384"/>
    <lineage>
        <taxon>Bacteria</taxon>
        <taxon>Pseudomonadati</taxon>
        <taxon>Pseudomonadota</taxon>
        <taxon>Alphaproteobacteria</taxon>
        <taxon>Hyphomicrobiales</taxon>
        <taxon>Rhizobiaceae</taxon>
        <taxon>Rhizobium/Agrobacterium group</taxon>
        <taxon>Rhizobium</taxon>
    </lineage>
</organism>
<sequence length="195" mass="21699">MVYTAESDPLCYPGTTVLRNKLDLTDQDELDEFETAMFVVRSDEPWPAGSLDVTHYLALHHHLFQDVYEWAGEIRSIRIGKGGNWFCYPEHIPAQLHQAFQFLANANYFEGLAPAEFATQAAHLLAEINAVHPFREGNGRTQLTFLAVLADHVGLPFDEDVLDRERVLDAMIESFAGSEAPLAALILDIVSGPSS</sequence>
<dbReference type="Proteomes" id="UP000092691">
    <property type="component" value="Plasmid unnamed3"/>
</dbReference>
<keyword evidence="2" id="KW-0548">Nucleotidyltransferase</keyword>
<dbReference type="EC" id="2.7.7.108" evidence="5"/>
<keyword evidence="1 9" id="KW-0808">Transferase</keyword>
<dbReference type="Pfam" id="PF02661">
    <property type="entry name" value="Fic"/>
    <property type="match status" value="1"/>
</dbReference>
<dbReference type="GO" id="GO:0070733">
    <property type="term" value="F:AMPylase activity"/>
    <property type="evidence" value="ECO:0007669"/>
    <property type="project" value="UniProtKB-EC"/>
</dbReference>
<evidence type="ECO:0000256" key="7">
    <source>
        <dbReference type="ARBA" id="ARBA00048696"/>
    </source>
</evidence>
<evidence type="ECO:0000313" key="10">
    <source>
        <dbReference type="Proteomes" id="UP000092691"/>
    </source>
</evidence>
<evidence type="ECO:0000313" key="9">
    <source>
        <dbReference type="EMBL" id="ANP90887.1"/>
    </source>
</evidence>
<gene>
    <name evidence="9" type="ORF">BA011_33755</name>
</gene>
<dbReference type="GO" id="GO:0051302">
    <property type="term" value="P:regulation of cell division"/>
    <property type="evidence" value="ECO:0007669"/>
    <property type="project" value="TreeGrafter"/>
</dbReference>
<dbReference type="GO" id="GO:0005524">
    <property type="term" value="F:ATP binding"/>
    <property type="evidence" value="ECO:0007669"/>
    <property type="project" value="UniProtKB-KW"/>
</dbReference>
<evidence type="ECO:0000256" key="4">
    <source>
        <dbReference type="ARBA" id="ARBA00022840"/>
    </source>
</evidence>
<dbReference type="PROSITE" id="PS51459">
    <property type="entry name" value="FIDO"/>
    <property type="match status" value="1"/>
</dbReference>
<name>A0A1B1CM93_RHILE</name>
<dbReference type="PANTHER" id="PTHR39560">
    <property type="entry name" value="PROTEIN ADENYLYLTRANSFERASE FIC-RELATED"/>
    <property type="match status" value="1"/>
</dbReference>
<keyword evidence="4" id="KW-0067">ATP-binding</keyword>
<dbReference type="InterPro" id="IPR003812">
    <property type="entry name" value="Fido"/>
</dbReference>
<dbReference type="AlphaFoldDB" id="A0A1B1CM93"/>
<comment type="catalytic activity">
    <reaction evidence="7">
        <text>L-tyrosyl-[protein] + ATP = O-(5'-adenylyl)-L-tyrosyl-[protein] + diphosphate</text>
        <dbReference type="Rhea" id="RHEA:54288"/>
        <dbReference type="Rhea" id="RHEA-COMP:10136"/>
        <dbReference type="Rhea" id="RHEA-COMP:13846"/>
        <dbReference type="ChEBI" id="CHEBI:30616"/>
        <dbReference type="ChEBI" id="CHEBI:33019"/>
        <dbReference type="ChEBI" id="CHEBI:46858"/>
        <dbReference type="ChEBI" id="CHEBI:83624"/>
        <dbReference type="EC" id="2.7.7.108"/>
    </reaction>
</comment>
<evidence type="ECO:0000256" key="5">
    <source>
        <dbReference type="ARBA" id="ARBA00034531"/>
    </source>
</evidence>
<keyword evidence="3" id="KW-0547">Nucleotide-binding</keyword>
<dbReference type="OrthoDB" id="9813719at2"/>
<dbReference type="PANTHER" id="PTHR39560:SF1">
    <property type="entry name" value="PROTEIN ADENYLYLTRANSFERASE FIC-RELATED"/>
    <property type="match status" value="1"/>
</dbReference>
<feature type="domain" description="Fido" evidence="8">
    <location>
        <begin position="51"/>
        <end position="188"/>
    </location>
</feature>
<comment type="catalytic activity">
    <reaction evidence="6">
        <text>L-threonyl-[protein] + ATP = 3-O-(5'-adenylyl)-L-threonyl-[protein] + diphosphate</text>
        <dbReference type="Rhea" id="RHEA:54292"/>
        <dbReference type="Rhea" id="RHEA-COMP:11060"/>
        <dbReference type="Rhea" id="RHEA-COMP:13847"/>
        <dbReference type="ChEBI" id="CHEBI:30013"/>
        <dbReference type="ChEBI" id="CHEBI:30616"/>
        <dbReference type="ChEBI" id="CHEBI:33019"/>
        <dbReference type="ChEBI" id="CHEBI:138113"/>
        <dbReference type="EC" id="2.7.7.108"/>
    </reaction>
</comment>
<evidence type="ECO:0000256" key="1">
    <source>
        <dbReference type="ARBA" id="ARBA00022679"/>
    </source>
</evidence>
<evidence type="ECO:0000256" key="3">
    <source>
        <dbReference type="ARBA" id="ARBA00022741"/>
    </source>
</evidence>
<dbReference type="InterPro" id="IPR036597">
    <property type="entry name" value="Fido-like_dom_sf"/>
</dbReference>
<dbReference type="EMBL" id="CP016290">
    <property type="protein sequence ID" value="ANP90887.1"/>
    <property type="molecule type" value="Genomic_DNA"/>
</dbReference>
<proteinExistence type="predicted"/>
<keyword evidence="9" id="KW-0614">Plasmid</keyword>
<evidence type="ECO:0000259" key="8">
    <source>
        <dbReference type="PROSITE" id="PS51459"/>
    </source>
</evidence>
<protein>
    <recommendedName>
        <fullName evidence="5">protein adenylyltransferase</fullName>
        <ecNumber evidence="5">2.7.7.108</ecNumber>
    </recommendedName>
</protein>
<accession>A0A1B1CM93</accession>
<evidence type="ECO:0000256" key="6">
    <source>
        <dbReference type="ARBA" id="ARBA00047939"/>
    </source>
</evidence>
<dbReference type="SUPFAM" id="SSF140931">
    <property type="entry name" value="Fic-like"/>
    <property type="match status" value="1"/>
</dbReference>
<geneLocation type="plasmid" evidence="9 10">
    <name>unnamed3</name>
</geneLocation>
<evidence type="ECO:0000256" key="2">
    <source>
        <dbReference type="ARBA" id="ARBA00022695"/>
    </source>
</evidence>
<reference evidence="9 10" key="1">
    <citation type="submission" date="2016-06" db="EMBL/GenBank/DDBJ databases">
        <title>Microsymbionts genomes from the relict species Vavilovia formosa.</title>
        <authorList>
            <person name="Chirak E."/>
            <person name="Kimeklis A."/>
            <person name="Andronov E."/>
        </authorList>
    </citation>
    <scope>NUCLEOTIDE SEQUENCE [LARGE SCALE GENOMIC DNA]</scope>
    <source>
        <strain evidence="9 10">Vaf10</strain>
        <plasmid evidence="10">Plasmid unnamed3</plasmid>
    </source>
</reference>